<dbReference type="EMBL" id="KZ454991">
    <property type="protein sequence ID" value="PKI83758.1"/>
    <property type="molecule type" value="Genomic_DNA"/>
</dbReference>
<dbReference type="InterPro" id="IPR032704">
    <property type="entry name" value="Cms1"/>
</dbReference>
<protein>
    <submittedName>
        <fullName evidence="2">Uncharacterized protein</fullName>
    </submittedName>
</protein>
<proteinExistence type="predicted"/>
<dbReference type="PANTHER" id="PTHR24030:SF0">
    <property type="entry name" value="PROTEIN CMSS1"/>
    <property type="match status" value="1"/>
</dbReference>
<reference evidence="2 3" key="1">
    <citation type="submission" date="2017-10" db="EMBL/GenBank/DDBJ databases">
        <title>A novel species of cold-tolerant Malassezia isolated from bats.</title>
        <authorList>
            <person name="Lorch J.M."/>
            <person name="Palmer J.M."/>
            <person name="Vanderwolf K.J."/>
            <person name="Schmidt K.Z."/>
            <person name="Verant M.L."/>
            <person name="Weller T.J."/>
            <person name="Blehert D.S."/>
        </authorList>
    </citation>
    <scope>NUCLEOTIDE SEQUENCE [LARGE SCALE GENOMIC DNA]</scope>
    <source>
        <strain evidence="2 3">NWHC:44797-103</strain>
    </source>
</reference>
<dbReference type="OrthoDB" id="1929311at2759"/>
<dbReference type="GO" id="GO:0030686">
    <property type="term" value="C:90S preribosome"/>
    <property type="evidence" value="ECO:0007669"/>
    <property type="project" value="TreeGrafter"/>
</dbReference>
<sequence>MGDELDDGLLLEGDVAYTDDATPSGNKRGHAEDVSESKKRKRREKRHKKSAVYHANVAAEKSITAQSAEMQADFLAAQFRKTFPKLSALEVQDTLVPASAVKETFTFDAPRTLEHMADYLAQSALPATTLADASKPWMKEHGAPCILVVSGNAQRAAGIARTLRALLPHEQAKKSDAPTVAKLFARHFKVDEHVALLQSHATPLAVGTPHRLQQLLDRGALQIAHTCAVVLDHSWTDAKSRTIFDTPETRDALIHLLGHSPLRDAFRRAQPCRLLLF</sequence>
<dbReference type="Pfam" id="PF14617">
    <property type="entry name" value="CMS1"/>
    <property type="match status" value="1"/>
</dbReference>
<dbReference type="STRING" id="2020962.A0A2N1JB17"/>
<dbReference type="GO" id="GO:0005634">
    <property type="term" value="C:nucleus"/>
    <property type="evidence" value="ECO:0007669"/>
    <property type="project" value="TreeGrafter"/>
</dbReference>
<feature type="region of interest" description="Disordered" evidence="1">
    <location>
        <begin position="16"/>
        <end position="51"/>
    </location>
</feature>
<evidence type="ECO:0000313" key="3">
    <source>
        <dbReference type="Proteomes" id="UP000232875"/>
    </source>
</evidence>
<accession>A0A2N1JB17</accession>
<name>A0A2N1JB17_9BASI</name>
<dbReference type="PANTHER" id="PTHR24030">
    <property type="entry name" value="PROTEIN CMSS1"/>
    <property type="match status" value="1"/>
</dbReference>
<evidence type="ECO:0000256" key="1">
    <source>
        <dbReference type="SAM" id="MobiDB-lite"/>
    </source>
</evidence>
<feature type="compositionally biased region" description="Basic residues" evidence="1">
    <location>
        <begin position="38"/>
        <end position="51"/>
    </location>
</feature>
<evidence type="ECO:0000313" key="2">
    <source>
        <dbReference type="EMBL" id="PKI83758.1"/>
    </source>
</evidence>
<dbReference type="AlphaFoldDB" id="A0A2N1JB17"/>
<gene>
    <name evidence="2" type="ORF">MVES_002374</name>
</gene>
<keyword evidence="3" id="KW-1185">Reference proteome</keyword>
<organism evidence="2 3">
    <name type="scientific">Malassezia vespertilionis</name>
    <dbReference type="NCBI Taxonomy" id="2020962"/>
    <lineage>
        <taxon>Eukaryota</taxon>
        <taxon>Fungi</taxon>
        <taxon>Dikarya</taxon>
        <taxon>Basidiomycota</taxon>
        <taxon>Ustilaginomycotina</taxon>
        <taxon>Malasseziomycetes</taxon>
        <taxon>Malasseziales</taxon>
        <taxon>Malasseziaceae</taxon>
        <taxon>Malassezia</taxon>
    </lineage>
</organism>
<dbReference type="Proteomes" id="UP000232875">
    <property type="component" value="Unassembled WGS sequence"/>
</dbReference>